<dbReference type="RefSeq" id="XP_020901138.1">
    <property type="nucleotide sequence ID" value="XM_021045479.2"/>
</dbReference>
<evidence type="ECO:0000313" key="3">
    <source>
        <dbReference type="Proteomes" id="UP000887567"/>
    </source>
</evidence>
<dbReference type="InterPro" id="IPR027967">
    <property type="entry name" value="DUF4612"/>
</dbReference>
<dbReference type="AlphaFoldDB" id="A0A913XAV1"/>
<keyword evidence="3" id="KW-1185">Reference proteome</keyword>
<feature type="region of interest" description="Disordered" evidence="1">
    <location>
        <begin position="1"/>
        <end position="135"/>
    </location>
</feature>
<dbReference type="RefSeq" id="XP_020901137.1">
    <property type="nucleotide sequence ID" value="XM_021045478.2"/>
</dbReference>
<sequence length="168" mass="18497">MGCSAGKTLSTSPEISTSTQHTNIHGINAKIDNKNGLSNNGLVDEKRPSQTLSSSKSSVNPTSRRDSTDSGNSSNSLDTPEKCLDALPDNKHTKQKQTQEQSKHKVENGGQPRKPLLSKNRGENEQQQVRSIPLGQVKVQLTQSQADFFTMLDRKIEEGEDYKSDCER</sequence>
<dbReference type="PANTHER" id="PTHR14974">
    <property type="entry name" value="SIMILAR TO RIKEN CDNA 1700025G04 GENE"/>
    <property type="match status" value="1"/>
</dbReference>
<dbReference type="EnsemblMetazoa" id="XM_021045479.2">
    <property type="protein sequence ID" value="XP_020901138.1"/>
    <property type="gene ID" value="LOC110239738"/>
</dbReference>
<feature type="compositionally biased region" description="Polar residues" evidence="1">
    <location>
        <begin position="7"/>
        <end position="25"/>
    </location>
</feature>
<proteinExistence type="predicted"/>
<name>A0A913XAV1_EXADI</name>
<reference evidence="2" key="1">
    <citation type="submission" date="2022-11" db="UniProtKB">
        <authorList>
            <consortium name="EnsemblMetazoa"/>
        </authorList>
    </citation>
    <scope>IDENTIFICATION</scope>
</reference>
<accession>A0A913XAV1</accession>
<feature type="compositionally biased region" description="Polar residues" evidence="1">
    <location>
        <begin position="49"/>
        <end position="62"/>
    </location>
</feature>
<dbReference type="EnsemblMetazoa" id="XM_021045478.2">
    <property type="protein sequence ID" value="XP_020901137.1"/>
    <property type="gene ID" value="LOC110239738"/>
</dbReference>
<evidence type="ECO:0000313" key="2">
    <source>
        <dbReference type="EnsemblMetazoa" id="XP_020901137.1"/>
    </source>
</evidence>
<organism evidence="2 3">
    <name type="scientific">Exaiptasia diaphana</name>
    <name type="common">Tropical sea anemone</name>
    <name type="synonym">Aiptasia pulchella</name>
    <dbReference type="NCBI Taxonomy" id="2652724"/>
    <lineage>
        <taxon>Eukaryota</taxon>
        <taxon>Metazoa</taxon>
        <taxon>Cnidaria</taxon>
        <taxon>Anthozoa</taxon>
        <taxon>Hexacorallia</taxon>
        <taxon>Actiniaria</taxon>
        <taxon>Aiptasiidae</taxon>
        <taxon>Exaiptasia</taxon>
    </lineage>
</organism>
<dbReference type="OrthoDB" id="5919401at2759"/>
<protein>
    <submittedName>
        <fullName evidence="2">Uncharacterized protein</fullName>
    </submittedName>
</protein>
<feature type="compositionally biased region" description="Basic and acidic residues" evidence="1">
    <location>
        <begin position="79"/>
        <end position="92"/>
    </location>
</feature>
<dbReference type="Proteomes" id="UP000887567">
    <property type="component" value="Unplaced"/>
</dbReference>
<dbReference type="PANTHER" id="PTHR14974:SF3">
    <property type="entry name" value="SIMILAR TO RIKEN CDNA 1700025G04 GENE"/>
    <property type="match status" value="1"/>
</dbReference>
<feature type="compositionally biased region" description="Polar residues" evidence="1">
    <location>
        <begin position="69"/>
        <end position="78"/>
    </location>
</feature>
<dbReference type="OMA" id="GCSAGKH"/>
<dbReference type="GeneID" id="110239738"/>
<dbReference type="Pfam" id="PF15389">
    <property type="entry name" value="DUF4612"/>
    <property type="match status" value="1"/>
</dbReference>
<dbReference type="KEGG" id="epa:110239738"/>
<evidence type="ECO:0000256" key="1">
    <source>
        <dbReference type="SAM" id="MobiDB-lite"/>
    </source>
</evidence>